<proteinExistence type="predicted"/>
<evidence type="ECO:0000313" key="1">
    <source>
        <dbReference type="EMBL" id="TVP41514.1"/>
    </source>
</evidence>
<dbReference type="AlphaFoldDB" id="A0A557SY28"/>
<comment type="caution">
    <text evidence="1">The sequence shown here is derived from an EMBL/GenBank/DDBJ whole genome shotgun (WGS) entry which is preliminary data.</text>
</comment>
<dbReference type="RefSeq" id="WP_144728999.1">
    <property type="nucleotide sequence ID" value="NZ_ML675579.1"/>
</dbReference>
<evidence type="ECO:0000313" key="2">
    <source>
        <dbReference type="Proteomes" id="UP000315289"/>
    </source>
</evidence>
<protein>
    <submittedName>
        <fullName evidence="1">Uncharacterized protein</fullName>
    </submittedName>
</protein>
<dbReference type="OrthoDB" id="7547at2157"/>
<name>A0A557SY28_9ARCH</name>
<organism evidence="1 2">
    <name type="scientific">Candidatus Nitrosocosmicus arcticus</name>
    <dbReference type="NCBI Taxonomy" id="2035267"/>
    <lineage>
        <taxon>Archaea</taxon>
        <taxon>Nitrososphaerota</taxon>
        <taxon>Nitrososphaeria</taxon>
        <taxon>Nitrososphaerales</taxon>
        <taxon>Nitrososphaeraceae</taxon>
        <taxon>Candidatus Nitrosocosmicus</taxon>
    </lineage>
</organism>
<accession>A0A557SY28</accession>
<reference evidence="1 2" key="1">
    <citation type="journal article" date="2019" name="Front. Microbiol.">
        <title>Ammonia Oxidation by the Arctic Terrestrial Thaumarchaeote Candidatus Nitrosocosmicus arcticus Is Stimulated by Increasing Temperatures.</title>
        <authorList>
            <person name="Alves R.J.E."/>
            <person name="Kerou M."/>
            <person name="Zappe A."/>
            <person name="Bittner R."/>
            <person name="Abby S.S."/>
            <person name="Schmidt H.A."/>
            <person name="Pfeifer K."/>
            <person name="Schleper C."/>
        </authorList>
    </citation>
    <scope>NUCLEOTIDE SEQUENCE [LARGE SCALE GENOMIC DNA]</scope>
    <source>
        <strain evidence="1 2">Kfb</strain>
    </source>
</reference>
<sequence length="255" mass="29701">MVIEEIRYDFREHPEQFRSYFTKIMKLIIISKLNCLERNLISLKYFNEVVSRIEGCDIHKIKYGKPMIFTKFLGYEFNYHTIRVKIKIIDKYTIDISLESIIPDFVKTFDKLSADTNEINWNTNKHSTSGIKFGDDRENNSQDEPNLHLMEKEATLTFYLLDSFIQSIYLLMTQSGADANSLNGRNIEIKDISVSRKILNIEMLVDEKTVILDLLPKSKNGVVVSIDNDEKTGETIRTVMLQNNLNRGFKCFDTD</sequence>
<dbReference type="Proteomes" id="UP000315289">
    <property type="component" value="Unassembled WGS sequence"/>
</dbReference>
<keyword evidence="2" id="KW-1185">Reference proteome</keyword>
<dbReference type="EMBL" id="VOAH01000003">
    <property type="protein sequence ID" value="TVP41514.1"/>
    <property type="molecule type" value="Genomic_DNA"/>
</dbReference>
<gene>
    <name evidence="1" type="ORF">NARC_30229</name>
</gene>